<dbReference type="Gene3D" id="2.130.10.10">
    <property type="entry name" value="YVTN repeat-like/Quinoprotein amine dehydrogenase"/>
    <property type="match status" value="2"/>
</dbReference>
<dbReference type="SUPFAM" id="SSF56219">
    <property type="entry name" value="DNase I-like"/>
    <property type="match status" value="1"/>
</dbReference>
<evidence type="ECO:0000259" key="2">
    <source>
        <dbReference type="Pfam" id="PF02872"/>
    </source>
</evidence>
<dbReference type="GO" id="GO:0000166">
    <property type="term" value="F:nucleotide binding"/>
    <property type="evidence" value="ECO:0007669"/>
    <property type="project" value="InterPro"/>
</dbReference>
<dbReference type="CDD" id="cd04486">
    <property type="entry name" value="YhcR_OBF_like"/>
    <property type="match status" value="1"/>
</dbReference>
<dbReference type="NCBIfam" id="NF038117">
    <property type="entry name" value="choice_anch_I"/>
    <property type="match status" value="1"/>
</dbReference>
<dbReference type="InterPro" id="IPR029052">
    <property type="entry name" value="Metallo-depent_PP-like"/>
</dbReference>
<dbReference type="PROSITE" id="PS00330">
    <property type="entry name" value="HEMOLYSIN_CALCIUM"/>
    <property type="match status" value="1"/>
</dbReference>
<proteinExistence type="predicted"/>
<dbReference type="PANTHER" id="PTHR42834:SF1">
    <property type="entry name" value="ENDONUCLEASE_EXONUCLEASE_PHOSPHATASE FAMILY PROTEIN (AFU_ORTHOLOGUE AFUA_3G09210)"/>
    <property type="match status" value="1"/>
</dbReference>
<feature type="compositionally biased region" description="Basic and acidic residues" evidence="1">
    <location>
        <begin position="1133"/>
        <end position="1143"/>
    </location>
</feature>
<dbReference type="InterPro" id="IPR036907">
    <property type="entry name" value="5'-Nucleotdase_C_sf"/>
</dbReference>
<dbReference type="Pfam" id="PF00353">
    <property type="entry name" value="HemolysinCabind"/>
    <property type="match status" value="2"/>
</dbReference>
<protein>
    <submittedName>
        <fullName evidence="5">Uncharacterized protein</fullName>
    </submittedName>
</protein>
<dbReference type="InterPro" id="IPR018511">
    <property type="entry name" value="Hemolysin-typ_Ca-bd_CS"/>
</dbReference>
<feature type="domain" description="Choice-of-anchor I" evidence="4">
    <location>
        <begin position="759"/>
        <end position="1235"/>
    </location>
</feature>
<dbReference type="PRINTS" id="PR00313">
    <property type="entry name" value="CABNDNGRPT"/>
</dbReference>
<evidence type="ECO:0000259" key="3">
    <source>
        <dbReference type="Pfam" id="PF19580"/>
    </source>
</evidence>
<feature type="region of interest" description="Disordered" evidence="1">
    <location>
        <begin position="1122"/>
        <end position="1144"/>
    </location>
</feature>
<evidence type="ECO:0000313" key="6">
    <source>
        <dbReference type="Proteomes" id="UP000231553"/>
    </source>
</evidence>
<dbReference type="Proteomes" id="UP000231553">
    <property type="component" value="Unassembled WGS sequence"/>
</dbReference>
<dbReference type="Gene3D" id="3.60.10.10">
    <property type="entry name" value="Endonuclease/exonuclease/phosphatase"/>
    <property type="match status" value="1"/>
</dbReference>
<dbReference type="InterPro" id="IPR011049">
    <property type="entry name" value="Serralysin-like_metalloprot_C"/>
</dbReference>
<organism evidence="5 6">
    <name type="scientific">Pseudooceanicola lipolyticus</name>
    <dbReference type="NCBI Taxonomy" id="2029104"/>
    <lineage>
        <taxon>Bacteria</taxon>
        <taxon>Pseudomonadati</taxon>
        <taxon>Pseudomonadota</taxon>
        <taxon>Alphaproteobacteria</taxon>
        <taxon>Rhodobacterales</taxon>
        <taxon>Paracoccaceae</taxon>
        <taxon>Pseudooceanicola</taxon>
    </lineage>
</organism>
<dbReference type="SUPFAM" id="SSF56300">
    <property type="entry name" value="Metallo-dependent phosphatases"/>
    <property type="match status" value="1"/>
</dbReference>
<dbReference type="GO" id="GO:0009166">
    <property type="term" value="P:nucleotide catabolic process"/>
    <property type="evidence" value="ECO:0007669"/>
    <property type="project" value="InterPro"/>
</dbReference>
<dbReference type="InterPro" id="IPR001343">
    <property type="entry name" value="Hemolysn_Ca-bd"/>
</dbReference>
<evidence type="ECO:0000259" key="4">
    <source>
        <dbReference type="Pfam" id="PF22494"/>
    </source>
</evidence>
<dbReference type="InterPro" id="IPR005135">
    <property type="entry name" value="Endo/exonuclease/phosphatase"/>
</dbReference>
<accession>A0A2M8J1M6</accession>
<dbReference type="InterPro" id="IPR036691">
    <property type="entry name" value="Endo/exonu/phosph_ase_sf"/>
</dbReference>
<keyword evidence="6" id="KW-1185">Reference proteome</keyword>
<dbReference type="InterPro" id="IPR011048">
    <property type="entry name" value="Haem_d1_sf"/>
</dbReference>
<name>A0A2M8J1M6_9RHOB</name>
<dbReference type="Pfam" id="PF02872">
    <property type="entry name" value="5_nucleotid_C"/>
    <property type="match status" value="1"/>
</dbReference>
<dbReference type="InterPro" id="IPR006146">
    <property type="entry name" value="5'-Nucleotdase_CS"/>
</dbReference>
<dbReference type="InterPro" id="IPR055188">
    <property type="entry name" value="Choice_anch_I"/>
</dbReference>
<feature type="domain" description="5'-Nucleotidase C-terminal" evidence="2">
    <location>
        <begin position="483"/>
        <end position="677"/>
    </location>
</feature>
<evidence type="ECO:0000256" key="1">
    <source>
        <dbReference type="SAM" id="MobiDB-lite"/>
    </source>
</evidence>
<feature type="domain" description="Endonuclease/exonuclease/phosphatase" evidence="3">
    <location>
        <begin position="1655"/>
        <end position="1802"/>
    </location>
</feature>
<dbReference type="OrthoDB" id="9773411at2"/>
<dbReference type="GO" id="GO:0005509">
    <property type="term" value="F:calcium ion binding"/>
    <property type="evidence" value="ECO:0007669"/>
    <property type="project" value="InterPro"/>
</dbReference>
<dbReference type="RefSeq" id="WP_100162532.1">
    <property type="nucleotide sequence ID" value="NZ_PGTB01000034.1"/>
</dbReference>
<dbReference type="PANTHER" id="PTHR42834">
    <property type="entry name" value="ENDONUCLEASE/EXONUCLEASE/PHOSPHATASE FAMILY PROTEIN (AFU_ORTHOLOGUE AFUA_3G09210)"/>
    <property type="match status" value="1"/>
</dbReference>
<evidence type="ECO:0000313" key="5">
    <source>
        <dbReference type="EMBL" id="PJE36681.1"/>
    </source>
</evidence>
<dbReference type="Gene3D" id="3.60.21.10">
    <property type="match status" value="1"/>
</dbReference>
<dbReference type="SUPFAM" id="SSF55816">
    <property type="entry name" value="5'-nucleotidase (syn. UDP-sugar hydrolase), C-terminal domain"/>
    <property type="match status" value="1"/>
</dbReference>
<dbReference type="Pfam" id="PF19580">
    <property type="entry name" value="Exo_endo_phos_3"/>
    <property type="match status" value="1"/>
</dbReference>
<sequence length="1976" mass="205364">MAFKLQVLHASDLEGGLDAIENAPNFAAIVDALEADSATGGFASVLLSSGDNYIPGPFFNAGGDFGLANTYEGFYNQLFGLIDVSGLDAAADLNGDGFFDNDEIEAQITAGSLTFDAVYTTDVNGDGQKDYFEEIDTESGRLDIAIMNALGFDASALGNHEFDAGTDILENIINYDSEEGNALSTGRYGNVNYLQEVDTPGVQFPYLSANLDFSMDFDVGALFTDAILGNESFASDLLSARENPADPSATAPDSNDAKVAPATVLTRDGEQIGVVGATTQLVSQISSTGTIQDQTSPNVADMAALAALLQPIIDDVLDGADNVAGTGDDVNKVIIVSHLQQFALEQELAGLLRGVDIILAGGSDTISADDQDRLRAGDTAEQPYPAIVNDLDGNPTAIVSTDGEYSYVGRLVVEFDDSGVIDPASIDAAVSGAYATDDAGVLAVTGAATLDAAIAASDKAATVAGLTGEVTAVVTALDGDIAGEASVYLNGDRDSVRTEETNFGNLTADANLVAAQAVDSAVVVSIKNGGGIRAGIGQVIDNGDGTVTSLPTAANDLSGKEAGEISELDIDNALRFDNQLTIVELSTADLLAVLEHGVAATEAGATPGQFPQVGGLRFSFDPDQPAGSRVQSVALIDENGIQTELLVNNGMVVAGAPDVIKVVTLNFLADGGDGYPFAALAENRVDTGLGEQAALSDYLSANFPKDGTAAFDIADTSAAADTRIQNLSLRADTIGAPEATEDLAVTVYAEFVGEGGEAASEVVAHENGELFVTNGELGRIDVFDIPAPDATVNPDAVRSIDLTGLDGYDGVQSVAVKNGVVAAAIARSSMTTEVFGTEVELSQPGFVAFFDAATGDLLSRVDVGNLPDQMTFSDDGTTLLVAGEGEKNADSDHGNDPLGTVAIIDVTDATAPVVNLIDFTALNGLEDAARAAGIRIAPGASLAADLEPEYTAISPDGTTAFVSLQENNAIAKIDLATQTVSDIFSLGTVDFSSESALDADDNGLIDIRNFDNLAGLRMADAIASFEVGGKTYVATANEGDSRDFDTDRVEDLYEDGLLDPSIDITGLERLEVSTVDGDIDGDGDIDVLHTLSSRSFSIYDADGTLVFDSGAQFEQIIANIAPDRFNDDDGGDSENRSDAKGPEPEAIAVGEVGGSTYAFVGLERDSGIMVYDVTYPAAAEFVTYIAPAFVDSTPEGEVARHGPEVISFIAPEASQSGKAQIAVSYEISGTTVVYDLEALTPRVTIPEIQGAGHVSAFDGQEVRTSGIVTAVSSTGYYLQDALGDGDDATSDGIFVYTGFGNTGAIAVGDEVALRGTVSEYIPGGAATGNLSTTQISPSEPGTILSSGNALPAATVLSAAGRQAPDDIVISEDELPVNLQEEPGTFDPAQDGIDFYESLEGMRVTVDAPVAISATNRFDETWVLPDAGAGFDLNGRGGLNINADADGYGDLNPERIQLQYSNLLPDAFTAPALVLGDQLSDVTGVVDYAFGNFEIRVTDSFAVETASPLTAETTTIRNGVNDLTVATYNVLNVTSAPADGDAAQIAALGAQIAVNLGAPDILSLQEIQDNSGVADDGTLSADETLQAIVDAVIAAGGPAYSFASAVVDVDGENGGVPGGNIRNAFLYRSDRVDLKETVTLESDVLADMGVTDPDAFDGTRDPLLGVFEFNGQEVTLINNHLSSRFGSTPIFGGPQPFVQAGEDLREAQTKALNEVVDALLATDPDARIAVMGDLNTFEFTDELTEDLPGTGSEKVLTNLIGLVDQDDAYSYVFDGNAQALDHIFVSDELLDMAQVDYVHVNNDFPSFVSDHEPIVARFVIKPNGLDLTGTTGRDVLQGMSGDDQLAGKGGRDKLIGYMGDDELFGGAGRDRLIGGKDDDLLVGGKGRDVLKGGQGDDKMWGGQGLDTFIFKGEFGSDRLLDFDVEKDLILFVDASASDVTLRENVLGTRVVVDGGQTEGKLFLVGQFDLHADDFIFV</sequence>
<dbReference type="SUPFAM" id="SSF51120">
    <property type="entry name" value="beta-Roll"/>
    <property type="match status" value="1"/>
</dbReference>
<reference evidence="5 6" key="1">
    <citation type="journal article" date="2018" name="Int. J. Syst. Evol. Microbiol.">
        <title>Pseudooceanicola lipolyticus sp. nov., a marine alphaproteobacterium, reclassification of Oceanicola flagellatus as Pseudooceanicola flagellatus comb. nov. and emended description of the genus Pseudooceanicola.</title>
        <authorList>
            <person name="Huang M.-M."/>
            <person name="Guo L.-L."/>
            <person name="Wu Y.-H."/>
            <person name="Lai Q.-L."/>
            <person name="Shao Z.-Z."/>
            <person name="Wang C.-S."/>
            <person name="Wu M."/>
            <person name="Xu X.-W."/>
        </authorList>
    </citation>
    <scope>NUCLEOTIDE SEQUENCE [LARGE SCALE GENOMIC DNA]</scope>
    <source>
        <strain evidence="5 6">157</strain>
    </source>
</reference>
<dbReference type="Gene3D" id="3.90.780.10">
    <property type="entry name" value="5'-Nucleotidase, C-terminal domain"/>
    <property type="match status" value="1"/>
</dbReference>
<dbReference type="InterPro" id="IPR015943">
    <property type="entry name" value="WD40/YVTN_repeat-like_dom_sf"/>
</dbReference>
<dbReference type="GO" id="GO:0016788">
    <property type="term" value="F:hydrolase activity, acting on ester bonds"/>
    <property type="evidence" value="ECO:0007669"/>
    <property type="project" value="InterPro"/>
</dbReference>
<dbReference type="Gene3D" id="2.150.10.10">
    <property type="entry name" value="Serralysin-like metalloprotease, C-terminal"/>
    <property type="match status" value="2"/>
</dbReference>
<comment type="caution">
    <text evidence="5">The sequence shown here is derived from an EMBL/GenBank/DDBJ whole genome shotgun (WGS) entry which is preliminary data.</text>
</comment>
<gene>
    <name evidence="5" type="ORF">CVM52_10860</name>
</gene>
<dbReference type="SUPFAM" id="SSF51004">
    <property type="entry name" value="C-terminal (heme d1) domain of cytochrome cd1-nitrite reductase"/>
    <property type="match status" value="1"/>
</dbReference>
<dbReference type="InterPro" id="IPR008334">
    <property type="entry name" value="5'-Nucleotdase_C"/>
</dbReference>
<dbReference type="PROSITE" id="PS00786">
    <property type="entry name" value="5_NUCLEOTIDASE_2"/>
    <property type="match status" value="1"/>
</dbReference>
<dbReference type="EMBL" id="PGTB01000034">
    <property type="protein sequence ID" value="PJE36681.1"/>
    <property type="molecule type" value="Genomic_DNA"/>
</dbReference>
<dbReference type="Pfam" id="PF22494">
    <property type="entry name" value="choice_anch_I"/>
    <property type="match status" value="1"/>
</dbReference>